<dbReference type="Pfam" id="PF03255">
    <property type="entry name" value="ACCA"/>
    <property type="match status" value="1"/>
</dbReference>
<keyword evidence="2" id="KW-0808">Transferase</keyword>
<dbReference type="InterPro" id="IPR001095">
    <property type="entry name" value="Acetyl_CoA_COase_a_su"/>
</dbReference>
<keyword evidence="3" id="KW-1185">Reference proteome</keyword>
<dbReference type="PANTHER" id="PTHR42853:SF3">
    <property type="entry name" value="ACETYL-COENZYME A CARBOXYLASE CARBOXYL TRANSFERASE SUBUNIT ALPHA, CHLOROPLASTIC"/>
    <property type="match status" value="1"/>
</dbReference>
<reference evidence="2" key="1">
    <citation type="journal article" date="2022" name="Int. J. Mol. Sci.">
        <title>Draft Genome of Tanacetum Coccineum: Genomic Comparison of Closely Related Tanacetum-Family Plants.</title>
        <authorList>
            <person name="Yamashiro T."/>
            <person name="Shiraishi A."/>
            <person name="Nakayama K."/>
            <person name="Satake H."/>
        </authorList>
    </citation>
    <scope>NUCLEOTIDE SEQUENCE</scope>
</reference>
<accession>A0ABQ5CRT4</accession>
<dbReference type="EMBL" id="BQNB010014536">
    <property type="protein sequence ID" value="GJT29365.1"/>
    <property type="molecule type" value="Genomic_DNA"/>
</dbReference>
<evidence type="ECO:0000313" key="2">
    <source>
        <dbReference type="EMBL" id="GJT29365.1"/>
    </source>
</evidence>
<dbReference type="InterPro" id="IPR029045">
    <property type="entry name" value="ClpP/crotonase-like_dom_sf"/>
</dbReference>
<dbReference type="Proteomes" id="UP001151760">
    <property type="component" value="Unassembled WGS sequence"/>
</dbReference>
<dbReference type="GO" id="GO:0016740">
    <property type="term" value="F:transferase activity"/>
    <property type="evidence" value="ECO:0007669"/>
    <property type="project" value="UniProtKB-KW"/>
</dbReference>
<reference evidence="2" key="2">
    <citation type="submission" date="2022-01" db="EMBL/GenBank/DDBJ databases">
        <authorList>
            <person name="Yamashiro T."/>
            <person name="Shiraishi A."/>
            <person name="Satake H."/>
            <person name="Nakayama K."/>
        </authorList>
    </citation>
    <scope>NUCLEOTIDE SEQUENCE</scope>
</reference>
<evidence type="ECO:0000313" key="3">
    <source>
        <dbReference type="Proteomes" id="UP001151760"/>
    </source>
</evidence>
<sequence length="233" mass="26640">DLDNSTSNVLIPLDSWTSELLVYRFPLSGGHARFVKIFMLNIRKTTLTIVGYGHDAAALSPKPEEGGISQQLAWVWKAKMEQQVKAVTISSLPSPGFMEPHVGLMHCHNESDPYPIGALKDLYTYLTPIQRVNITQHPNRSVFLNHVFSITARYRKALRMIYYAHHHGFPIVTFIDTPRAFTDVKSEKLGQVYPAIPVFINNSCFYLIQVFIHHPCTDHRQPRYPPYQYGTKD</sequence>
<comment type="caution">
    <text evidence="2">The sequence shown here is derived from an EMBL/GenBank/DDBJ whole genome shotgun (WGS) entry which is preliminary data.</text>
</comment>
<proteinExistence type="predicted"/>
<feature type="non-terminal residue" evidence="2">
    <location>
        <position position="1"/>
    </location>
</feature>
<dbReference type="PANTHER" id="PTHR42853">
    <property type="entry name" value="ACETYL-COENZYME A CARBOXYLASE CARBOXYL TRANSFERASE SUBUNIT ALPHA"/>
    <property type="match status" value="1"/>
</dbReference>
<protein>
    <submittedName>
        <fullName evidence="2">Acetyl-coenzyme A carboxylase carboxyl transferase subunit alpha, chloroplastic</fullName>
    </submittedName>
</protein>
<evidence type="ECO:0000256" key="1">
    <source>
        <dbReference type="ARBA" id="ARBA00004956"/>
    </source>
</evidence>
<gene>
    <name evidence="2" type="ORF">Tco_0909640</name>
</gene>
<comment type="pathway">
    <text evidence="1">Lipid metabolism; malonyl-CoA biosynthesis; malonyl-CoA from acetyl-CoA: step 1/1.</text>
</comment>
<dbReference type="PRINTS" id="PR01069">
    <property type="entry name" value="ACCCTRFRASEA"/>
</dbReference>
<organism evidence="2 3">
    <name type="scientific">Tanacetum coccineum</name>
    <dbReference type="NCBI Taxonomy" id="301880"/>
    <lineage>
        <taxon>Eukaryota</taxon>
        <taxon>Viridiplantae</taxon>
        <taxon>Streptophyta</taxon>
        <taxon>Embryophyta</taxon>
        <taxon>Tracheophyta</taxon>
        <taxon>Spermatophyta</taxon>
        <taxon>Magnoliopsida</taxon>
        <taxon>eudicotyledons</taxon>
        <taxon>Gunneridae</taxon>
        <taxon>Pentapetalae</taxon>
        <taxon>asterids</taxon>
        <taxon>campanulids</taxon>
        <taxon>Asterales</taxon>
        <taxon>Asteraceae</taxon>
        <taxon>Asteroideae</taxon>
        <taxon>Anthemideae</taxon>
        <taxon>Anthemidinae</taxon>
        <taxon>Tanacetum</taxon>
    </lineage>
</organism>
<name>A0ABQ5CRT4_9ASTR</name>
<dbReference type="SUPFAM" id="SSF52096">
    <property type="entry name" value="ClpP/crotonase"/>
    <property type="match status" value="1"/>
</dbReference>